<accession>A0A1G2SMZ7</accession>
<gene>
    <name evidence="2" type="ORF">A2591_01335</name>
</gene>
<protein>
    <submittedName>
        <fullName evidence="2">Uncharacterized protein</fullName>
    </submittedName>
</protein>
<dbReference type="EMBL" id="MHUZ01000008">
    <property type="protein sequence ID" value="OHA86172.1"/>
    <property type="molecule type" value="Genomic_DNA"/>
</dbReference>
<dbReference type="Proteomes" id="UP000178168">
    <property type="component" value="Unassembled WGS sequence"/>
</dbReference>
<evidence type="ECO:0000256" key="1">
    <source>
        <dbReference type="SAM" id="Phobius"/>
    </source>
</evidence>
<name>A0A1G2SMZ7_9BACT</name>
<keyword evidence="1" id="KW-0472">Membrane</keyword>
<proteinExistence type="predicted"/>
<keyword evidence="1" id="KW-1133">Transmembrane helix</keyword>
<organism evidence="2 3">
    <name type="scientific">Candidatus Yonathbacteria bacterium RIFOXYD1_FULL_52_36</name>
    <dbReference type="NCBI Taxonomy" id="1802730"/>
    <lineage>
        <taxon>Bacteria</taxon>
        <taxon>Candidatus Yonathiibacteriota</taxon>
    </lineage>
</organism>
<keyword evidence="1" id="KW-0812">Transmembrane</keyword>
<sequence>MNTNKSMMITILVVGIVVVLALAWFWIQRSENARIETPSGNGTTQTPAEAFDRTGNLVRNNPGLEAGMWYLIYEAPGLPALTQRLIFTTSSTCVQEGVESLCNMDAISQGQRARVFGEMRGESVIVTRLEVEE</sequence>
<reference evidence="2 3" key="1">
    <citation type="journal article" date="2016" name="Nat. Commun.">
        <title>Thousands of microbial genomes shed light on interconnected biogeochemical processes in an aquifer system.</title>
        <authorList>
            <person name="Anantharaman K."/>
            <person name="Brown C.T."/>
            <person name="Hug L.A."/>
            <person name="Sharon I."/>
            <person name="Castelle C.J."/>
            <person name="Probst A.J."/>
            <person name="Thomas B.C."/>
            <person name="Singh A."/>
            <person name="Wilkins M.J."/>
            <person name="Karaoz U."/>
            <person name="Brodie E.L."/>
            <person name="Williams K.H."/>
            <person name="Hubbard S.S."/>
            <person name="Banfield J.F."/>
        </authorList>
    </citation>
    <scope>NUCLEOTIDE SEQUENCE [LARGE SCALE GENOMIC DNA]</scope>
</reference>
<evidence type="ECO:0000313" key="2">
    <source>
        <dbReference type="EMBL" id="OHA86172.1"/>
    </source>
</evidence>
<evidence type="ECO:0000313" key="3">
    <source>
        <dbReference type="Proteomes" id="UP000178168"/>
    </source>
</evidence>
<dbReference type="AlphaFoldDB" id="A0A1G2SMZ7"/>
<dbReference type="STRING" id="1802730.A2591_01335"/>
<feature type="transmembrane region" description="Helical" evidence="1">
    <location>
        <begin position="6"/>
        <end position="27"/>
    </location>
</feature>
<comment type="caution">
    <text evidence="2">The sequence shown here is derived from an EMBL/GenBank/DDBJ whole genome shotgun (WGS) entry which is preliminary data.</text>
</comment>